<organism evidence="1 2">
    <name type="scientific">Coccidioides posadasii RMSCC 3488</name>
    <dbReference type="NCBI Taxonomy" id="454284"/>
    <lineage>
        <taxon>Eukaryota</taxon>
        <taxon>Fungi</taxon>
        <taxon>Dikarya</taxon>
        <taxon>Ascomycota</taxon>
        <taxon>Pezizomycotina</taxon>
        <taxon>Eurotiomycetes</taxon>
        <taxon>Eurotiomycetidae</taxon>
        <taxon>Onygenales</taxon>
        <taxon>Onygenaceae</taxon>
        <taxon>Coccidioides</taxon>
    </lineage>
</organism>
<dbReference type="Proteomes" id="UP000054567">
    <property type="component" value="Unassembled WGS sequence"/>
</dbReference>
<protein>
    <submittedName>
        <fullName evidence="1">Uncharacterized protein</fullName>
    </submittedName>
</protein>
<accession>A0A0J6F986</accession>
<dbReference type="EMBL" id="DS268110">
    <property type="protein sequence ID" value="KMM66753.1"/>
    <property type="molecule type" value="Genomic_DNA"/>
</dbReference>
<sequence length="167" mass="18876">MKREEEYPVKVLTRFEAKLDPLQLFRPVEVPWHSRSCAATFPEQCNARPASTSALQSFCTALHMQPEVTPMSPLPRERRHSSPLMMRHSLETLLPALHPLPPYKTSSPHRHSKHVARVHLRPVCLSGFEPTNRGRAVPQPCISPEIIALEITVHLPQGIVTPVEHNT</sequence>
<reference evidence="1 2" key="1">
    <citation type="submission" date="2007-06" db="EMBL/GenBank/DDBJ databases">
        <title>The Genome Sequence of Coccidioides posadasii RMSCC_3488.</title>
        <authorList>
            <consortium name="Coccidioides Genome Resources Consortium"/>
            <consortium name="The Broad Institute Genome Sequencing Platform"/>
            <person name="Henn M.R."/>
            <person name="Sykes S."/>
            <person name="Young S."/>
            <person name="Jaffe D."/>
            <person name="Berlin A."/>
            <person name="Alvarez P."/>
            <person name="Butler J."/>
            <person name="Gnerre S."/>
            <person name="Grabherr M."/>
            <person name="Mauceli E."/>
            <person name="Brockman W."/>
            <person name="Kodira C."/>
            <person name="Alvarado L."/>
            <person name="Zeng Q."/>
            <person name="Crawford M."/>
            <person name="Antoine C."/>
            <person name="Devon K."/>
            <person name="Galgiani J."/>
            <person name="Orsborn K."/>
            <person name="Lewis M.L."/>
            <person name="Nusbaum C."/>
            <person name="Galagan J."/>
            <person name="Birren B."/>
        </authorList>
    </citation>
    <scope>NUCLEOTIDE SEQUENCE [LARGE SCALE GENOMIC DNA]</scope>
    <source>
        <strain evidence="1 2">RMSCC 3488</strain>
    </source>
</reference>
<gene>
    <name evidence="1" type="ORF">CPAG_03091</name>
</gene>
<proteinExistence type="predicted"/>
<evidence type="ECO:0000313" key="1">
    <source>
        <dbReference type="EMBL" id="KMM66753.1"/>
    </source>
</evidence>
<reference evidence="2" key="2">
    <citation type="journal article" date="2009" name="Genome Res.">
        <title>Comparative genomic analyses of the human fungal pathogens Coccidioides and their relatives.</title>
        <authorList>
            <person name="Sharpton T.J."/>
            <person name="Stajich J.E."/>
            <person name="Rounsley S.D."/>
            <person name="Gardner M.J."/>
            <person name="Wortman J.R."/>
            <person name="Jordar V.S."/>
            <person name="Maiti R."/>
            <person name="Kodira C.D."/>
            <person name="Neafsey D.E."/>
            <person name="Zeng Q."/>
            <person name="Hung C.-Y."/>
            <person name="McMahan C."/>
            <person name="Muszewska A."/>
            <person name="Grynberg M."/>
            <person name="Mandel M.A."/>
            <person name="Kellner E.M."/>
            <person name="Barker B.M."/>
            <person name="Galgiani J.N."/>
            <person name="Orbach M.J."/>
            <person name="Kirkland T.N."/>
            <person name="Cole G.T."/>
            <person name="Henn M.R."/>
            <person name="Birren B.W."/>
            <person name="Taylor J.W."/>
        </authorList>
    </citation>
    <scope>NUCLEOTIDE SEQUENCE [LARGE SCALE GENOMIC DNA]</scope>
    <source>
        <strain evidence="2">RMSCC 3488</strain>
    </source>
</reference>
<dbReference type="AlphaFoldDB" id="A0A0J6F986"/>
<dbReference type="VEuPathDB" id="FungiDB:CPAG_03091"/>
<evidence type="ECO:0000313" key="2">
    <source>
        <dbReference type="Proteomes" id="UP000054567"/>
    </source>
</evidence>
<name>A0A0J6F986_COCPO</name>
<reference evidence="2" key="3">
    <citation type="journal article" date="2010" name="Genome Res.">
        <title>Population genomic sequencing of Coccidioides fungi reveals recent hybridization and transposon control.</title>
        <authorList>
            <person name="Neafsey D.E."/>
            <person name="Barker B.M."/>
            <person name="Sharpton T.J."/>
            <person name="Stajich J.E."/>
            <person name="Park D.J."/>
            <person name="Whiston E."/>
            <person name="Hung C.-Y."/>
            <person name="McMahan C."/>
            <person name="White J."/>
            <person name="Sykes S."/>
            <person name="Heiman D."/>
            <person name="Young S."/>
            <person name="Zeng Q."/>
            <person name="Abouelleil A."/>
            <person name="Aftuck L."/>
            <person name="Bessette D."/>
            <person name="Brown A."/>
            <person name="FitzGerald M."/>
            <person name="Lui A."/>
            <person name="Macdonald J.P."/>
            <person name="Priest M."/>
            <person name="Orbach M.J."/>
            <person name="Galgiani J.N."/>
            <person name="Kirkland T.N."/>
            <person name="Cole G.T."/>
            <person name="Birren B.W."/>
            <person name="Henn M.R."/>
            <person name="Taylor J.W."/>
            <person name="Rounsley S.D."/>
        </authorList>
    </citation>
    <scope>NUCLEOTIDE SEQUENCE [LARGE SCALE GENOMIC DNA]</scope>
    <source>
        <strain evidence="2">RMSCC 3488</strain>
    </source>
</reference>